<reference evidence="2 3" key="1">
    <citation type="submission" date="2014-02" db="EMBL/GenBank/DDBJ databases">
        <title>Transposable element dynamics among asymbiotic and ectomycorrhizal Amanita fungi.</title>
        <authorList>
            <consortium name="DOE Joint Genome Institute"/>
            <person name="Hess J."/>
            <person name="Skrede I."/>
            <person name="Wolfe B."/>
            <person name="LaButti K."/>
            <person name="Ohm R.A."/>
            <person name="Grigoriev I.V."/>
            <person name="Pringle A."/>
        </authorList>
    </citation>
    <scope>NUCLEOTIDE SEQUENCE [LARGE SCALE GENOMIC DNA]</scope>
    <source>
        <strain evidence="2 3">SKay4041</strain>
    </source>
</reference>
<feature type="region of interest" description="Disordered" evidence="1">
    <location>
        <begin position="1"/>
        <end position="436"/>
    </location>
</feature>
<feature type="compositionally biased region" description="Pro residues" evidence="1">
    <location>
        <begin position="8"/>
        <end position="20"/>
    </location>
</feature>
<evidence type="ECO:0000313" key="3">
    <source>
        <dbReference type="Proteomes" id="UP000242287"/>
    </source>
</evidence>
<name>A0A2A9NI55_9AGAR</name>
<keyword evidence="3" id="KW-1185">Reference proteome</keyword>
<protein>
    <submittedName>
        <fullName evidence="2">Uncharacterized protein</fullName>
    </submittedName>
</protein>
<feature type="compositionally biased region" description="Basic residues" evidence="1">
    <location>
        <begin position="203"/>
        <end position="213"/>
    </location>
</feature>
<dbReference type="STRING" id="703135.A0A2A9NI55"/>
<evidence type="ECO:0000256" key="1">
    <source>
        <dbReference type="SAM" id="MobiDB-lite"/>
    </source>
</evidence>
<organism evidence="2 3">
    <name type="scientific">Amanita thiersii Skay4041</name>
    <dbReference type="NCBI Taxonomy" id="703135"/>
    <lineage>
        <taxon>Eukaryota</taxon>
        <taxon>Fungi</taxon>
        <taxon>Dikarya</taxon>
        <taxon>Basidiomycota</taxon>
        <taxon>Agaricomycotina</taxon>
        <taxon>Agaricomycetes</taxon>
        <taxon>Agaricomycetidae</taxon>
        <taxon>Agaricales</taxon>
        <taxon>Pluteineae</taxon>
        <taxon>Amanitaceae</taxon>
        <taxon>Amanita</taxon>
    </lineage>
</organism>
<feature type="compositionally biased region" description="Acidic residues" evidence="1">
    <location>
        <begin position="376"/>
        <end position="389"/>
    </location>
</feature>
<accession>A0A2A9NI55</accession>
<feature type="compositionally biased region" description="Polar residues" evidence="1">
    <location>
        <begin position="179"/>
        <end position="191"/>
    </location>
</feature>
<dbReference type="AlphaFoldDB" id="A0A2A9NI55"/>
<dbReference type="OrthoDB" id="3364608at2759"/>
<evidence type="ECO:0000313" key="2">
    <source>
        <dbReference type="EMBL" id="PFH47981.1"/>
    </source>
</evidence>
<sequence>MLDSSPVAIPPVPELAPAPRPLKRSASLASLPTPPKTRHRPGKRHGRSKGFATDSNSESDAGGSSGASDDEDEGLENVNLHKRRRTSESVEDEDAFWMGGDAVVRSGFGYRGSSKIGSLKTIASDPEATETSHHRDAPLIYRRLQKPQEKKADDTTATSTSVVVAPVSPPPSNRKAVQPTLTAKTSDSGAATLSIGVSPPATPKRKTKARQHGQRTVDMLARDSPNNPFLDSPTQKEDNAKPNDKKSSPRTPASLEERPTVTYVFRGVRGVYPNPLYNHAKRRPLSPPPQSKLPPDHPDYTPDMRCPPRLLFPTGPSKGSKHRQGETPDSPTTPTRGRPAVPTTGIRGKLPKPRDAPVLTGKGGRVRISPSLSLGESDDEDADADDSSEDVFGKIQPMKLNFKPEGKQESYDRKNGSSSAPSSSLEEHSRSTIVKH</sequence>
<proteinExistence type="predicted"/>
<dbReference type="EMBL" id="KZ302082">
    <property type="protein sequence ID" value="PFH47981.1"/>
    <property type="molecule type" value="Genomic_DNA"/>
</dbReference>
<feature type="compositionally biased region" description="Polar residues" evidence="1">
    <location>
        <begin position="224"/>
        <end position="233"/>
    </location>
</feature>
<dbReference type="Proteomes" id="UP000242287">
    <property type="component" value="Unassembled WGS sequence"/>
</dbReference>
<feature type="compositionally biased region" description="Basic residues" evidence="1">
    <location>
        <begin position="36"/>
        <end position="48"/>
    </location>
</feature>
<feature type="compositionally biased region" description="Basic and acidic residues" evidence="1">
    <location>
        <begin position="402"/>
        <end position="415"/>
    </location>
</feature>
<feature type="compositionally biased region" description="Basic and acidic residues" evidence="1">
    <location>
        <begin position="234"/>
        <end position="247"/>
    </location>
</feature>
<gene>
    <name evidence="2" type="ORF">AMATHDRAFT_6242</name>
</gene>
<feature type="compositionally biased region" description="Low complexity" evidence="1">
    <location>
        <begin position="155"/>
        <end position="166"/>
    </location>
</feature>